<protein>
    <submittedName>
        <fullName evidence="3">Uncharacterized protein</fullName>
    </submittedName>
</protein>
<dbReference type="AlphaFoldDB" id="A0A081K9Y0"/>
<gene>
    <name evidence="3" type="ORF">GV64_09580</name>
</gene>
<name>A0A081K9Y0_9GAMM</name>
<dbReference type="RefSeq" id="WP_020585164.1">
    <property type="nucleotide sequence ID" value="NZ_JOJP01000001.1"/>
</dbReference>
<evidence type="ECO:0000256" key="2">
    <source>
        <dbReference type="SAM" id="Phobius"/>
    </source>
</evidence>
<evidence type="ECO:0000313" key="3">
    <source>
        <dbReference type="EMBL" id="KEI70956.1"/>
    </source>
</evidence>
<accession>A0A081K9Y0</accession>
<reference evidence="3 4" key="1">
    <citation type="submission" date="2014-06" db="EMBL/GenBank/DDBJ databases">
        <title>Whole Genome Sequences of Three Symbiotic Endozoicomonas Bacteria.</title>
        <authorList>
            <person name="Neave M.J."/>
            <person name="Apprill A."/>
            <person name="Voolstra C.R."/>
        </authorList>
    </citation>
    <scope>NUCLEOTIDE SEQUENCE [LARGE SCALE GENOMIC DNA]</scope>
    <source>
        <strain evidence="3 4">DSM 22380</strain>
    </source>
</reference>
<keyword evidence="2" id="KW-1133">Transmembrane helix</keyword>
<feature type="transmembrane region" description="Helical" evidence="2">
    <location>
        <begin position="383"/>
        <end position="402"/>
    </location>
</feature>
<keyword evidence="2" id="KW-0472">Membrane</keyword>
<feature type="region of interest" description="Disordered" evidence="1">
    <location>
        <begin position="31"/>
        <end position="60"/>
    </location>
</feature>
<keyword evidence="4" id="KW-1185">Reference proteome</keyword>
<proteinExistence type="predicted"/>
<keyword evidence="2" id="KW-0812">Transmembrane</keyword>
<comment type="caution">
    <text evidence="3">The sequence shown here is derived from an EMBL/GenBank/DDBJ whole genome shotgun (WGS) entry which is preliminary data.</text>
</comment>
<feature type="transmembrane region" description="Helical" evidence="2">
    <location>
        <begin position="263"/>
        <end position="282"/>
    </location>
</feature>
<feature type="transmembrane region" description="Helical" evidence="2">
    <location>
        <begin position="316"/>
        <end position="338"/>
    </location>
</feature>
<sequence>MQSIKNNNQTSTLLPQQQEAALSRIQNIEQNKYGQRRVSKTNINPNEKTLESHPSSESIKSKKITTLNESQSELDVYKLIKELKEEHIETLEQLAKERFNYNTYESKSAVSNFIIQIQEPKSLLHGLLTITCLLGAFGRHTAFILEEDSSIQNILLTMIGSLASGALSVDSVSGIPEDYKEQWQQLSGIKKAGIACYLTLLGVATASDSYRVGAEAHEKFGLTTSIFCGTCEGITIFGIGAEALKIIGELWESRDELKHQPKFNLFLITVAAITSAGSAYAFPFGVEQWTNSLLENHASTAFAYSPEGHMLLGGLMVPHVIVNFILETFVTASAAIGLKDVIKFSIQRACGYQLSSSTDSVYSKIEQLQSSFHHFFTSKKIKTVVNTLTSAALLSVAVMALTNTVKYQLALSEETRKVASEYSEMINNKTFLESEGISVNGLQVISKWASFDADFNSYMLVNTLLVQLYGATQGLINAAGMILGIPKGIYEWSKGPKPHGESKVCTEAKDPSLQLVRIVNFLSNRLEQEEFTQFINEVASLRTEEKQPIATYTQTAVPLLEANNEAIEVIYETAC</sequence>
<dbReference type="Proteomes" id="UP000027997">
    <property type="component" value="Unassembled WGS sequence"/>
</dbReference>
<evidence type="ECO:0000313" key="4">
    <source>
        <dbReference type="Proteomes" id="UP000027997"/>
    </source>
</evidence>
<evidence type="ECO:0000256" key="1">
    <source>
        <dbReference type="SAM" id="MobiDB-lite"/>
    </source>
</evidence>
<dbReference type="EMBL" id="JOJP01000001">
    <property type="protein sequence ID" value="KEI70956.1"/>
    <property type="molecule type" value="Genomic_DNA"/>
</dbReference>
<organism evidence="3 4">
    <name type="scientific">Endozoicomonas elysicola</name>
    <dbReference type="NCBI Taxonomy" id="305900"/>
    <lineage>
        <taxon>Bacteria</taxon>
        <taxon>Pseudomonadati</taxon>
        <taxon>Pseudomonadota</taxon>
        <taxon>Gammaproteobacteria</taxon>
        <taxon>Oceanospirillales</taxon>
        <taxon>Endozoicomonadaceae</taxon>
        <taxon>Endozoicomonas</taxon>
    </lineage>
</organism>